<dbReference type="Pfam" id="PF08022">
    <property type="entry name" value="FAD_binding_8"/>
    <property type="match status" value="1"/>
</dbReference>
<evidence type="ECO:0000313" key="19">
    <source>
        <dbReference type="RefSeq" id="XP_056862884.1"/>
    </source>
</evidence>
<dbReference type="InterPro" id="IPR050369">
    <property type="entry name" value="RBOH/FRE"/>
</dbReference>
<dbReference type="PANTHER" id="PTHR11972:SF158">
    <property type="entry name" value="RESPIRATORY BURST OXIDASE HOMOLOG PROTEIN G-RELATED"/>
    <property type="match status" value="1"/>
</dbReference>
<dbReference type="Pfam" id="PF01794">
    <property type="entry name" value="Ferric_reduct"/>
    <property type="match status" value="1"/>
</dbReference>
<evidence type="ECO:0000256" key="5">
    <source>
        <dbReference type="ARBA" id="ARBA00022630"/>
    </source>
</evidence>
<feature type="region of interest" description="Disordered" evidence="14">
    <location>
        <begin position="1"/>
        <end position="46"/>
    </location>
</feature>
<evidence type="ECO:0000256" key="1">
    <source>
        <dbReference type="ARBA" id="ARBA00004141"/>
    </source>
</evidence>
<dbReference type="KEGG" id="rsz:108850015"/>
<evidence type="ECO:0000256" key="15">
    <source>
        <dbReference type="SAM" id="Phobius"/>
    </source>
</evidence>
<evidence type="ECO:0000313" key="18">
    <source>
        <dbReference type="Proteomes" id="UP000504610"/>
    </source>
</evidence>
<reference evidence="18" key="1">
    <citation type="journal article" date="2019" name="Database">
        <title>The radish genome database (RadishGD): an integrated information resource for radish genomics.</title>
        <authorList>
            <person name="Yu H.J."/>
            <person name="Baek S."/>
            <person name="Lee Y.J."/>
            <person name="Cho A."/>
            <person name="Mun J.H."/>
        </authorList>
    </citation>
    <scope>NUCLEOTIDE SEQUENCE [LARGE SCALE GENOMIC DNA]</scope>
    <source>
        <strain evidence="18">cv. WK10039</strain>
    </source>
</reference>
<evidence type="ECO:0000256" key="12">
    <source>
        <dbReference type="ARBA" id="ARBA00023002"/>
    </source>
</evidence>
<dbReference type="RefSeq" id="XP_056862884.1">
    <property type="nucleotide sequence ID" value="XM_057006904.1"/>
</dbReference>
<keyword evidence="5" id="KW-0285">Flavoprotein</keyword>
<dbReference type="FunFam" id="1.10.238.10:FF:000049">
    <property type="entry name" value="Respiratory burst oxidase homolog A"/>
    <property type="match status" value="1"/>
</dbReference>
<dbReference type="GO" id="GO:0016175">
    <property type="term" value="F:superoxide-generating NAD(P)H oxidase activity"/>
    <property type="evidence" value="ECO:0007669"/>
    <property type="project" value="UniProtKB-ARBA"/>
</dbReference>
<gene>
    <name evidence="19" type="primary">LOC108850015</name>
</gene>
<dbReference type="SUPFAM" id="SSF47473">
    <property type="entry name" value="EF-hand"/>
    <property type="match status" value="1"/>
</dbReference>
<feature type="transmembrane region" description="Helical" evidence="15">
    <location>
        <begin position="286"/>
        <end position="305"/>
    </location>
</feature>
<comment type="similarity">
    <text evidence="2">Belongs to the RBOH (TC 5.B.1.3) family.</text>
</comment>
<reference evidence="19" key="2">
    <citation type="submission" date="2025-08" db="UniProtKB">
        <authorList>
            <consortium name="RefSeq"/>
        </authorList>
    </citation>
    <scope>IDENTIFICATION</scope>
    <source>
        <tissue evidence="19">Leaf</tissue>
    </source>
</reference>
<dbReference type="OrthoDB" id="167398at2759"/>
<proteinExistence type="inferred from homology"/>
<feature type="domain" description="EF-hand" evidence="16">
    <location>
        <begin position="162"/>
        <end position="197"/>
    </location>
</feature>
<name>A0A9W3DGE1_RAPSA</name>
<dbReference type="InterPro" id="IPR017938">
    <property type="entry name" value="Riboflavin_synthase-like_b-brl"/>
</dbReference>
<protein>
    <submittedName>
        <fullName evidence="19">Respiratory burst oxidase homolog protein G</fullName>
    </submittedName>
</protein>
<dbReference type="InterPro" id="IPR000778">
    <property type="entry name" value="Cyt_b245_heavy_chain"/>
</dbReference>
<evidence type="ECO:0000256" key="7">
    <source>
        <dbReference type="ARBA" id="ARBA00022723"/>
    </source>
</evidence>
<keyword evidence="3" id="KW-0597">Phosphoprotein</keyword>
<evidence type="ECO:0000259" key="17">
    <source>
        <dbReference type="PROSITE" id="PS51384"/>
    </source>
</evidence>
<dbReference type="GO" id="GO:0016174">
    <property type="term" value="F:NAD(P)H oxidase H2O2-forming activity"/>
    <property type="evidence" value="ECO:0007669"/>
    <property type="project" value="TreeGrafter"/>
</dbReference>
<dbReference type="Proteomes" id="UP000504610">
    <property type="component" value="Chromosome 4"/>
</dbReference>
<sequence>MTMTSETEEENSSDIVPLSGSFRSTDHNPVMESVGDAAGSGVRKNPEKTRKGLVNQIKRFAGKPARLDRSKSTTGQALKGLMFISKADGGDGWTAVEKRFERITKTTEGLLIRSKFGECIGMKSKDFALVLFDALARRKNMTGEVIDKVILKEFWEQISDQNFDSRLMIFFDMMDKDGDGRLTEDEVRQVINLSSSTNNLSAIQKKADEYAAMIMEELDPYNIGYIMVESLKNLLMKAETETLAEITNSQDTKQFIEKLKPTPDPNPLRRWYRGLGFFVLDSWQRIWVIALWLIIMAILFTYKYIQYKNRAVYEVLGHCVCFAKGSAETLKLNMALILLPVCRNTITWLRNNTRLGVLVPFDDNINFHKVIAVGITIGVSIHSIAHLACDFPRLIAATPEEYKPLGKYFGEEQPKRYSQFVKSTEGITGLVMVFLMAIAFTLALPWFRRGKLEKTLPGPLKKLASFNAFWYTHHLFIVVYILLIVHGYYLYLSKEWYKKTTWMFLAVPIALYACERLIRAFRSSIMTVKVVNAAVYPGNVTTLKISRTKHFKYKSGQYMFVNCPKVSPFEWHPFSITSAPQDGYLSVHIKADGDWTKAIKRVFSQVISKQTPVRDTSHGANNPNYPKIMIDGPYGAPAQEYKKYEVVLLVGLGIGATPMISIIKDIINNMYAMENAKLHQMENGLQREQQDKNEKFKTRRAYFYWVTREQGTYDWFKNIMNEIAERDVNKIIELHNYCTSVFEEDDARSALVRMLQSIAYAKSGKDIVSDTRVMSHFAKPNWEDVYNKIAMDHPDGTNVGVFYCGSPVLTKELRRLALEFTHKTKIRFSFHKENF</sequence>
<keyword evidence="9" id="KW-0106">Calcium</keyword>
<evidence type="ECO:0000256" key="3">
    <source>
        <dbReference type="ARBA" id="ARBA00022553"/>
    </source>
</evidence>
<dbReference type="PROSITE" id="PS51384">
    <property type="entry name" value="FAD_FR"/>
    <property type="match status" value="1"/>
</dbReference>
<dbReference type="FunFam" id="3.40.50.80:FF:000007">
    <property type="entry name" value="Respiratory burst oxidase protein A"/>
    <property type="match status" value="1"/>
</dbReference>
<evidence type="ECO:0000259" key="16">
    <source>
        <dbReference type="PROSITE" id="PS50222"/>
    </source>
</evidence>
<keyword evidence="18" id="KW-1185">Reference proteome</keyword>
<keyword evidence="4" id="KW-0575">Peroxidase</keyword>
<feature type="compositionally biased region" description="Acidic residues" evidence="14">
    <location>
        <begin position="1"/>
        <end position="12"/>
    </location>
</feature>
<feature type="domain" description="FAD-binding FR-type" evidence="17">
    <location>
        <begin position="523"/>
        <end position="640"/>
    </location>
</feature>
<dbReference type="Gene3D" id="2.40.30.10">
    <property type="entry name" value="Translation factors"/>
    <property type="match status" value="1"/>
</dbReference>
<dbReference type="Gene3D" id="1.10.238.10">
    <property type="entry name" value="EF-hand"/>
    <property type="match status" value="1"/>
</dbReference>
<dbReference type="Pfam" id="PF08414">
    <property type="entry name" value="NADPH_Ox"/>
    <property type="match status" value="1"/>
</dbReference>
<dbReference type="InterPro" id="IPR018247">
    <property type="entry name" value="EF_Hand_1_Ca_BS"/>
</dbReference>
<dbReference type="GO" id="GO:0042742">
    <property type="term" value="P:defense response to bacterium"/>
    <property type="evidence" value="ECO:0007669"/>
    <property type="project" value="UniProtKB-ARBA"/>
</dbReference>
<keyword evidence="8" id="KW-0274">FAD</keyword>
<dbReference type="SFLD" id="SFLDG01168">
    <property type="entry name" value="Ferric_reductase_subgroup_(FRE"/>
    <property type="match status" value="1"/>
</dbReference>
<accession>A0A9W3DGE1</accession>
<dbReference type="InterPro" id="IPR039261">
    <property type="entry name" value="FNR_nucleotide-bd"/>
</dbReference>
<feature type="transmembrane region" description="Helical" evidence="15">
    <location>
        <begin position="468"/>
        <end position="489"/>
    </location>
</feature>
<dbReference type="PROSITE" id="PS00018">
    <property type="entry name" value="EF_HAND_1"/>
    <property type="match status" value="1"/>
</dbReference>
<dbReference type="AlphaFoldDB" id="A0A9W3DGE1"/>
<dbReference type="InterPro" id="IPR011992">
    <property type="entry name" value="EF-hand-dom_pair"/>
</dbReference>
<dbReference type="GO" id="GO:0005886">
    <property type="term" value="C:plasma membrane"/>
    <property type="evidence" value="ECO:0007669"/>
    <property type="project" value="TreeGrafter"/>
</dbReference>
<dbReference type="SUPFAM" id="SSF63380">
    <property type="entry name" value="Riboflavin synthase domain-like"/>
    <property type="match status" value="1"/>
</dbReference>
<dbReference type="GO" id="GO:0009653">
    <property type="term" value="P:anatomical structure morphogenesis"/>
    <property type="evidence" value="ECO:0007669"/>
    <property type="project" value="UniProtKB-ARBA"/>
</dbReference>
<keyword evidence="7" id="KW-0479">Metal-binding</keyword>
<dbReference type="SFLD" id="SFLDG01169">
    <property type="entry name" value="NADPH_oxidase_subgroup_(NOX)"/>
    <property type="match status" value="1"/>
</dbReference>
<dbReference type="GO" id="GO:0005509">
    <property type="term" value="F:calcium ion binding"/>
    <property type="evidence" value="ECO:0007669"/>
    <property type="project" value="InterPro"/>
</dbReference>
<evidence type="ECO:0000256" key="13">
    <source>
        <dbReference type="ARBA" id="ARBA00023136"/>
    </source>
</evidence>
<dbReference type="GO" id="GO:0004601">
    <property type="term" value="F:peroxidase activity"/>
    <property type="evidence" value="ECO:0007669"/>
    <property type="project" value="UniProtKB-KW"/>
</dbReference>
<dbReference type="FunFam" id="2.40.30.10:FF:000059">
    <property type="entry name" value="dual oxidase isoform X1"/>
    <property type="match status" value="1"/>
</dbReference>
<evidence type="ECO:0000256" key="11">
    <source>
        <dbReference type="ARBA" id="ARBA00022989"/>
    </source>
</evidence>
<keyword evidence="12" id="KW-0560">Oxidoreductase</keyword>
<evidence type="ECO:0000256" key="10">
    <source>
        <dbReference type="ARBA" id="ARBA00022857"/>
    </source>
</evidence>
<organism evidence="18 19">
    <name type="scientific">Raphanus sativus</name>
    <name type="common">Radish</name>
    <name type="synonym">Raphanus raphanistrum var. sativus</name>
    <dbReference type="NCBI Taxonomy" id="3726"/>
    <lineage>
        <taxon>Eukaryota</taxon>
        <taxon>Viridiplantae</taxon>
        <taxon>Streptophyta</taxon>
        <taxon>Embryophyta</taxon>
        <taxon>Tracheophyta</taxon>
        <taxon>Spermatophyta</taxon>
        <taxon>Magnoliopsida</taxon>
        <taxon>eudicotyledons</taxon>
        <taxon>Gunneridae</taxon>
        <taxon>Pentapetalae</taxon>
        <taxon>rosids</taxon>
        <taxon>malvids</taxon>
        <taxon>Brassicales</taxon>
        <taxon>Brassicaceae</taxon>
        <taxon>Brassiceae</taxon>
        <taxon>Raphanus</taxon>
    </lineage>
</organism>
<evidence type="ECO:0000256" key="6">
    <source>
        <dbReference type="ARBA" id="ARBA00022692"/>
    </source>
</evidence>
<evidence type="ECO:0000256" key="9">
    <source>
        <dbReference type="ARBA" id="ARBA00022837"/>
    </source>
</evidence>
<dbReference type="InterPro" id="IPR013623">
    <property type="entry name" value="NADPH_Ox"/>
</dbReference>
<evidence type="ECO:0000256" key="8">
    <source>
        <dbReference type="ARBA" id="ARBA00022827"/>
    </source>
</evidence>
<dbReference type="CDD" id="cd06186">
    <property type="entry name" value="NOX_Duox_like_FAD_NADP"/>
    <property type="match status" value="1"/>
</dbReference>
<evidence type="ECO:0000256" key="14">
    <source>
        <dbReference type="SAM" id="MobiDB-lite"/>
    </source>
</evidence>
<dbReference type="SUPFAM" id="SSF52343">
    <property type="entry name" value="Ferredoxin reductase-like, C-terminal NADP-linked domain"/>
    <property type="match status" value="1"/>
</dbReference>
<evidence type="ECO:0000256" key="4">
    <source>
        <dbReference type="ARBA" id="ARBA00022559"/>
    </source>
</evidence>
<dbReference type="Pfam" id="PF08030">
    <property type="entry name" value="NAD_binding_6"/>
    <property type="match status" value="1"/>
</dbReference>
<comment type="subcellular location">
    <subcellularLocation>
        <location evidence="1">Membrane</location>
        <topology evidence="1">Multi-pass membrane protein</topology>
    </subcellularLocation>
</comment>
<dbReference type="InterPro" id="IPR013130">
    <property type="entry name" value="Fe3_Rdtase_TM_dom"/>
</dbReference>
<dbReference type="InterPro" id="IPR013121">
    <property type="entry name" value="Fe_red_NAD-bd_6"/>
</dbReference>
<dbReference type="PROSITE" id="PS50222">
    <property type="entry name" value="EF_HAND_2"/>
    <property type="match status" value="1"/>
</dbReference>
<dbReference type="GeneID" id="108850015"/>
<dbReference type="PRINTS" id="PR00466">
    <property type="entry name" value="GP91PHOX"/>
</dbReference>
<evidence type="ECO:0000256" key="2">
    <source>
        <dbReference type="ARBA" id="ARBA00007975"/>
    </source>
</evidence>
<dbReference type="InterPro" id="IPR002048">
    <property type="entry name" value="EF_hand_dom"/>
</dbReference>
<keyword evidence="13 15" id="KW-0472">Membrane</keyword>
<feature type="transmembrane region" description="Helical" evidence="15">
    <location>
        <begin position="427"/>
        <end position="447"/>
    </location>
</feature>
<dbReference type="InterPro" id="IPR013112">
    <property type="entry name" value="FAD-bd_8"/>
</dbReference>
<keyword evidence="10" id="KW-0521">NADP</keyword>
<dbReference type="InterPro" id="IPR017927">
    <property type="entry name" value="FAD-bd_FR_type"/>
</dbReference>
<dbReference type="PANTHER" id="PTHR11972">
    <property type="entry name" value="NADPH OXIDASE"/>
    <property type="match status" value="1"/>
</dbReference>
<dbReference type="Gene3D" id="3.40.50.80">
    <property type="entry name" value="Nucleotide-binding domain of ferredoxin-NADP reductase (FNR) module"/>
    <property type="match status" value="1"/>
</dbReference>
<keyword evidence="11 15" id="KW-1133">Transmembrane helix</keyword>
<keyword evidence="6 15" id="KW-0812">Transmembrane</keyword>